<accession>A0ABY6U4P8</accession>
<evidence type="ECO:0000313" key="2">
    <source>
        <dbReference type="Proteomes" id="UP000766486"/>
    </source>
</evidence>
<dbReference type="EMBL" id="CABFNS010000730">
    <property type="protein sequence ID" value="VUC25112.1"/>
    <property type="molecule type" value="Genomic_DNA"/>
</dbReference>
<keyword evidence="2" id="KW-1185">Reference proteome</keyword>
<gene>
    <name evidence="1" type="ORF">CLO192961_LOCUS158245</name>
</gene>
<sequence length="75" mass="8289">MTVVAVVEANFGQLAYDLDRDTQRIRQGAPLSYIMKNSVAVGRASYHAEKVVVEYIMMPIVQNQRRAVGFGEGAT</sequence>
<proteinExistence type="predicted"/>
<name>A0ABY6U4P8_BIOOC</name>
<reference evidence="1 2" key="1">
    <citation type="submission" date="2019-06" db="EMBL/GenBank/DDBJ databases">
        <authorList>
            <person name="Broberg M."/>
        </authorList>
    </citation>
    <scope>NUCLEOTIDE SEQUENCE [LARGE SCALE GENOMIC DNA]</scope>
</reference>
<organism evidence="1 2">
    <name type="scientific">Bionectria ochroleuca</name>
    <name type="common">Gliocladium roseum</name>
    <dbReference type="NCBI Taxonomy" id="29856"/>
    <lineage>
        <taxon>Eukaryota</taxon>
        <taxon>Fungi</taxon>
        <taxon>Dikarya</taxon>
        <taxon>Ascomycota</taxon>
        <taxon>Pezizomycotina</taxon>
        <taxon>Sordariomycetes</taxon>
        <taxon>Hypocreomycetidae</taxon>
        <taxon>Hypocreales</taxon>
        <taxon>Bionectriaceae</taxon>
        <taxon>Clonostachys</taxon>
    </lineage>
</organism>
<comment type="caution">
    <text evidence="1">The sequence shown here is derived from an EMBL/GenBank/DDBJ whole genome shotgun (WGS) entry which is preliminary data.</text>
</comment>
<protein>
    <submittedName>
        <fullName evidence="1">Uncharacterized protein</fullName>
    </submittedName>
</protein>
<dbReference type="Proteomes" id="UP000766486">
    <property type="component" value="Unassembled WGS sequence"/>
</dbReference>
<evidence type="ECO:0000313" key="1">
    <source>
        <dbReference type="EMBL" id="VUC25112.1"/>
    </source>
</evidence>